<feature type="compositionally biased region" description="Basic and acidic residues" evidence="1">
    <location>
        <begin position="50"/>
        <end position="68"/>
    </location>
</feature>
<dbReference type="EMBL" id="JARJCW010000129">
    <property type="protein sequence ID" value="KAJ7191704.1"/>
    <property type="molecule type" value="Genomic_DNA"/>
</dbReference>
<feature type="compositionally biased region" description="Polar residues" evidence="1">
    <location>
        <begin position="1"/>
        <end position="13"/>
    </location>
</feature>
<proteinExistence type="predicted"/>
<gene>
    <name evidence="2" type="ORF">GGX14DRAFT_406945</name>
</gene>
<sequence length="150" mass="17644">MTHETSSLPSANPQEEKRRRHAAAQRRYRLKRTSAGHERQGKAPHGPRALSEEETRQAREHRRSVDADYRERVRQQKFIDKFGRRAFNKFYIPLLESSGPHLPGKQFIPEEVHEATQRRMLKSRRRRRIGEVPLNATLECVEHVESTETV</sequence>
<protein>
    <submittedName>
        <fullName evidence="2">Uncharacterized protein</fullName>
    </submittedName>
</protein>
<evidence type="ECO:0000313" key="2">
    <source>
        <dbReference type="EMBL" id="KAJ7191704.1"/>
    </source>
</evidence>
<feature type="region of interest" description="Disordered" evidence="1">
    <location>
        <begin position="1"/>
        <end position="68"/>
    </location>
</feature>
<evidence type="ECO:0000313" key="3">
    <source>
        <dbReference type="Proteomes" id="UP001219525"/>
    </source>
</evidence>
<comment type="caution">
    <text evidence="2">The sequence shown here is derived from an EMBL/GenBank/DDBJ whole genome shotgun (WGS) entry which is preliminary data.</text>
</comment>
<feature type="compositionally biased region" description="Basic residues" evidence="1">
    <location>
        <begin position="18"/>
        <end position="34"/>
    </location>
</feature>
<organism evidence="2 3">
    <name type="scientific">Mycena pura</name>
    <dbReference type="NCBI Taxonomy" id="153505"/>
    <lineage>
        <taxon>Eukaryota</taxon>
        <taxon>Fungi</taxon>
        <taxon>Dikarya</taxon>
        <taxon>Basidiomycota</taxon>
        <taxon>Agaricomycotina</taxon>
        <taxon>Agaricomycetes</taxon>
        <taxon>Agaricomycetidae</taxon>
        <taxon>Agaricales</taxon>
        <taxon>Marasmiineae</taxon>
        <taxon>Mycenaceae</taxon>
        <taxon>Mycena</taxon>
    </lineage>
</organism>
<name>A0AAD6US57_9AGAR</name>
<evidence type="ECO:0000256" key="1">
    <source>
        <dbReference type="SAM" id="MobiDB-lite"/>
    </source>
</evidence>
<keyword evidence="3" id="KW-1185">Reference proteome</keyword>
<reference evidence="2" key="1">
    <citation type="submission" date="2023-03" db="EMBL/GenBank/DDBJ databases">
        <title>Massive genome expansion in bonnet fungi (Mycena s.s.) driven by repeated elements and novel gene families across ecological guilds.</title>
        <authorList>
            <consortium name="Lawrence Berkeley National Laboratory"/>
            <person name="Harder C.B."/>
            <person name="Miyauchi S."/>
            <person name="Viragh M."/>
            <person name="Kuo A."/>
            <person name="Thoen E."/>
            <person name="Andreopoulos B."/>
            <person name="Lu D."/>
            <person name="Skrede I."/>
            <person name="Drula E."/>
            <person name="Henrissat B."/>
            <person name="Morin E."/>
            <person name="Kohler A."/>
            <person name="Barry K."/>
            <person name="LaButti K."/>
            <person name="Morin E."/>
            <person name="Salamov A."/>
            <person name="Lipzen A."/>
            <person name="Mereny Z."/>
            <person name="Hegedus B."/>
            <person name="Baldrian P."/>
            <person name="Stursova M."/>
            <person name="Weitz H."/>
            <person name="Taylor A."/>
            <person name="Grigoriev I.V."/>
            <person name="Nagy L.G."/>
            <person name="Martin F."/>
            <person name="Kauserud H."/>
        </authorList>
    </citation>
    <scope>NUCLEOTIDE SEQUENCE</scope>
    <source>
        <strain evidence="2">9144</strain>
    </source>
</reference>
<dbReference type="Proteomes" id="UP001219525">
    <property type="component" value="Unassembled WGS sequence"/>
</dbReference>
<accession>A0AAD6US57</accession>
<dbReference type="AlphaFoldDB" id="A0AAD6US57"/>